<sequence>MNDHDPREFALGDDERRELGRWAAEGAARALALFESRAPDEARPRKAFEELRAYNAGGPRTARLRSAIWAALSCAKESDDPVAEAAARSIGVAAGTPFVHALATPHQSKHLLAPTAYRIRARSLLTTGGTDAVADEEIHWATAHASPTVREVLRRFPARAEGRGWMSALMYRLDVELRRTA</sequence>
<dbReference type="EMBL" id="WWHY01000001">
    <property type="protein sequence ID" value="MYR35110.1"/>
    <property type="molecule type" value="Genomic_DNA"/>
</dbReference>
<feature type="domain" description="Imm-5-like" evidence="1">
    <location>
        <begin position="11"/>
        <end position="143"/>
    </location>
</feature>
<gene>
    <name evidence="2" type="ORF">GTW20_23315</name>
</gene>
<reference evidence="2 3" key="1">
    <citation type="journal article" date="2019" name="Nat. Commun.">
        <title>The antimicrobial potential of Streptomyces from insect microbiomes.</title>
        <authorList>
            <person name="Chevrette M.G."/>
            <person name="Carlson C.M."/>
            <person name="Ortega H.E."/>
            <person name="Thomas C."/>
            <person name="Ananiev G.E."/>
            <person name="Barns K.J."/>
            <person name="Book A.J."/>
            <person name="Cagnazzo J."/>
            <person name="Carlos C."/>
            <person name="Flanigan W."/>
            <person name="Grubbs K.J."/>
            <person name="Horn H.A."/>
            <person name="Hoffmann F.M."/>
            <person name="Klassen J.L."/>
            <person name="Knack J.J."/>
            <person name="Lewin G.R."/>
            <person name="McDonald B.R."/>
            <person name="Muller L."/>
            <person name="Melo W.G.P."/>
            <person name="Pinto-Tomas A.A."/>
            <person name="Schmitz A."/>
            <person name="Wendt-Pienkowski E."/>
            <person name="Wildman S."/>
            <person name="Zhao M."/>
            <person name="Zhang F."/>
            <person name="Bugni T.S."/>
            <person name="Andes D.R."/>
            <person name="Pupo M.T."/>
            <person name="Currie C.R."/>
        </authorList>
    </citation>
    <scope>NUCLEOTIDE SEQUENCE [LARGE SCALE GENOMIC DNA]</scope>
    <source>
        <strain evidence="2 3">SID5840</strain>
    </source>
</reference>
<dbReference type="RefSeq" id="WP_161111903.1">
    <property type="nucleotide sequence ID" value="NZ_WWHY01000001.1"/>
</dbReference>
<evidence type="ECO:0000259" key="1">
    <source>
        <dbReference type="Pfam" id="PF21805"/>
    </source>
</evidence>
<evidence type="ECO:0000313" key="2">
    <source>
        <dbReference type="EMBL" id="MYR35110.1"/>
    </source>
</evidence>
<dbReference type="Pfam" id="PF21805">
    <property type="entry name" value="Imm5_like"/>
    <property type="match status" value="1"/>
</dbReference>
<dbReference type="Proteomes" id="UP000467124">
    <property type="component" value="Unassembled WGS sequence"/>
</dbReference>
<accession>A0A7K2IYQ5</accession>
<organism evidence="2 3">
    <name type="scientific">Nocardiopsis alba</name>
    <dbReference type="NCBI Taxonomy" id="53437"/>
    <lineage>
        <taxon>Bacteria</taxon>
        <taxon>Bacillati</taxon>
        <taxon>Actinomycetota</taxon>
        <taxon>Actinomycetes</taxon>
        <taxon>Streptosporangiales</taxon>
        <taxon>Nocardiopsidaceae</taxon>
        <taxon>Nocardiopsis</taxon>
    </lineage>
</organism>
<protein>
    <recommendedName>
        <fullName evidence="1">Imm-5-like domain-containing protein</fullName>
    </recommendedName>
</protein>
<dbReference type="InterPro" id="IPR048667">
    <property type="entry name" value="Imm5-like"/>
</dbReference>
<evidence type="ECO:0000313" key="3">
    <source>
        <dbReference type="Proteomes" id="UP000467124"/>
    </source>
</evidence>
<name>A0A7K2IYQ5_9ACTN</name>
<comment type="caution">
    <text evidence="2">The sequence shown here is derived from an EMBL/GenBank/DDBJ whole genome shotgun (WGS) entry which is preliminary data.</text>
</comment>
<dbReference type="AlphaFoldDB" id="A0A7K2IYQ5"/>
<proteinExistence type="predicted"/>